<sequence>MAQPGPPGSIDTLHDLLVMQRLLLVKKRQSNSRPHEQFEMQVQDEFRWRFNRQGALGEGLVASSEEGRAVRQTVKNRWMQWGIWERNWTDGPIGWSWRAGGSSEQWVASEENYSRPYYMFHNLVFVERKRIQAELRQAGSVDGELPDTNTRAYDRVRRFWLTSGIWRMPWGVIPGMSWKHEHALGVIDKEEMENTLENLKIGPSGRALSGSEDAEEEGMTNFQ</sequence>
<accession>A0A0L0N0K5</accession>
<organism evidence="2 3">
    <name type="scientific">Tolypocladium ophioglossoides (strain CBS 100239)</name>
    <name type="common">Snaketongue truffleclub</name>
    <name type="synonym">Elaphocordyceps ophioglossoides</name>
    <dbReference type="NCBI Taxonomy" id="1163406"/>
    <lineage>
        <taxon>Eukaryota</taxon>
        <taxon>Fungi</taxon>
        <taxon>Dikarya</taxon>
        <taxon>Ascomycota</taxon>
        <taxon>Pezizomycotina</taxon>
        <taxon>Sordariomycetes</taxon>
        <taxon>Hypocreomycetidae</taxon>
        <taxon>Hypocreales</taxon>
        <taxon>Ophiocordycipitaceae</taxon>
        <taxon>Tolypocladium</taxon>
    </lineage>
</organism>
<proteinExistence type="predicted"/>
<dbReference type="OrthoDB" id="4926992at2759"/>
<dbReference type="AlphaFoldDB" id="A0A0L0N0K5"/>
<protein>
    <submittedName>
        <fullName evidence="2">Uncharacterized protein</fullName>
    </submittedName>
</protein>
<evidence type="ECO:0000256" key="1">
    <source>
        <dbReference type="SAM" id="MobiDB-lite"/>
    </source>
</evidence>
<feature type="region of interest" description="Disordered" evidence="1">
    <location>
        <begin position="200"/>
        <end position="223"/>
    </location>
</feature>
<dbReference type="EMBL" id="LFRF01000034">
    <property type="protein sequence ID" value="KND87632.1"/>
    <property type="molecule type" value="Genomic_DNA"/>
</dbReference>
<reference evidence="2 3" key="1">
    <citation type="journal article" date="2015" name="BMC Genomics">
        <title>The genome of the truffle-parasite Tolypocladium ophioglossoides and the evolution of antifungal peptaibiotics.</title>
        <authorList>
            <person name="Quandt C.A."/>
            <person name="Bushley K.E."/>
            <person name="Spatafora J.W."/>
        </authorList>
    </citation>
    <scope>NUCLEOTIDE SEQUENCE [LARGE SCALE GENOMIC DNA]</scope>
    <source>
        <strain evidence="2 3">CBS 100239</strain>
    </source>
</reference>
<evidence type="ECO:0000313" key="2">
    <source>
        <dbReference type="EMBL" id="KND87632.1"/>
    </source>
</evidence>
<feature type="compositionally biased region" description="Acidic residues" evidence="1">
    <location>
        <begin position="212"/>
        <end position="223"/>
    </location>
</feature>
<dbReference type="Proteomes" id="UP000036947">
    <property type="component" value="Unassembled WGS sequence"/>
</dbReference>
<gene>
    <name evidence="2" type="ORF">TOPH_07764</name>
</gene>
<dbReference type="STRING" id="1163406.A0A0L0N0K5"/>
<evidence type="ECO:0000313" key="3">
    <source>
        <dbReference type="Proteomes" id="UP000036947"/>
    </source>
</evidence>
<name>A0A0L0N0K5_TOLOC</name>
<keyword evidence="3" id="KW-1185">Reference proteome</keyword>
<comment type="caution">
    <text evidence="2">The sequence shown here is derived from an EMBL/GenBank/DDBJ whole genome shotgun (WGS) entry which is preliminary data.</text>
</comment>